<proteinExistence type="predicted"/>
<organism evidence="3 4">
    <name type="scientific">Labrys miyagiensis</name>
    <dbReference type="NCBI Taxonomy" id="346912"/>
    <lineage>
        <taxon>Bacteria</taxon>
        <taxon>Pseudomonadati</taxon>
        <taxon>Pseudomonadota</taxon>
        <taxon>Alphaproteobacteria</taxon>
        <taxon>Hyphomicrobiales</taxon>
        <taxon>Xanthobacteraceae</taxon>
        <taxon>Labrys</taxon>
    </lineage>
</organism>
<dbReference type="InterPro" id="IPR029044">
    <property type="entry name" value="Nucleotide-diphossugar_trans"/>
</dbReference>
<evidence type="ECO:0000259" key="2">
    <source>
        <dbReference type="Pfam" id="PF00535"/>
    </source>
</evidence>
<dbReference type="GO" id="GO:0016740">
    <property type="term" value="F:transferase activity"/>
    <property type="evidence" value="ECO:0007669"/>
    <property type="project" value="UniProtKB-KW"/>
</dbReference>
<dbReference type="InterPro" id="IPR050834">
    <property type="entry name" value="Glycosyltransf_2"/>
</dbReference>
<comment type="caution">
    <text evidence="3">The sequence shown here is derived from an EMBL/GenBank/DDBJ whole genome shotgun (WGS) entry which is preliminary data.</text>
</comment>
<dbReference type="CDD" id="cd00761">
    <property type="entry name" value="Glyco_tranf_GTA_type"/>
    <property type="match status" value="1"/>
</dbReference>
<feature type="region of interest" description="Disordered" evidence="1">
    <location>
        <begin position="261"/>
        <end position="282"/>
    </location>
</feature>
<gene>
    <name evidence="3" type="ORF">GCM10007874_11870</name>
</gene>
<keyword evidence="3" id="KW-0808">Transferase</keyword>
<dbReference type="PANTHER" id="PTHR43685">
    <property type="entry name" value="GLYCOSYLTRANSFERASE"/>
    <property type="match status" value="1"/>
</dbReference>
<evidence type="ECO:0000313" key="4">
    <source>
        <dbReference type="Proteomes" id="UP001156882"/>
    </source>
</evidence>
<evidence type="ECO:0000256" key="1">
    <source>
        <dbReference type="SAM" id="MobiDB-lite"/>
    </source>
</evidence>
<dbReference type="PANTHER" id="PTHR43685:SF2">
    <property type="entry name" value="GLYCOSYLTRANSFERASE 2-LIKE DOMAIN-CONTAINING PROTEIN"/>
    <property type="match status" value="1"/>
</dbReference>
<reference evidence="4" key="1">
    <citation type="journal article" date="2019" name="Int. J. Syst. Evol. Microbiol.">
        <title>The Global Catalogue of Microorganisms (GCM) 10K type strain sequencing project: providing services to taxonomists for standard genome sequencing and annotation.</title>
        <authorList>
            <consortium name="The Broad Institute Genomics Platform"/>
            <consortium name="The Broad Institute Genome Sequencing Center for Infectious Disease"/>
            <person name="Wu L."/>
            <person name="Ma J."/>
        </authorList>
    </citation>
    <scope>NUCLEOTIDE SEQUENCE [LARGE SCALE GENOMIC DNA]</scope>
    <source>
        <strain evidence="4">NBRC 101365</strain>
    </source>
</reference>
<name>A0ABQ6CIW3_9HYPH</name>
<dbReference type="Gene3D" id="3.90.550.10">
    <property type="entry name" value="Spore Coat Polysaccharide Biosynthesis Protein SpsA, Chain A"/>
    <property type="match status" value="1"/>
</dbReference>
<accession>A0ABQ6CIW3</accession>
<keyword evidence="4" id="KW-1185">Reference proteome</keyword>
<dbReference type="SUPFAM" id="SSF53448">
    <property type="entry name" value="Nucleotide-diphospho-sugar transferases"/>
    <property type="match status" value="1"/>
</dbReference>
<evidence type="ECO:0000313" key="3">
    <source>
        <dbReference type="EMBL" id="GLS18171.1"/>
    </source>
</evidence>
<dbReference type="EMBL" id="BSPC01000009">
    <property type="protein sequence ID" value="GLS18171.1"/>
    <property type="molecule type" value="Genomic_DNA"/>
</dbReference>
<dbReference type="Proteomes" id="UP001156882">
    <property type="component" value="Unassembled WGS sequence"/>
</dbReference>
<sequence length="282" mass="31075">MLDSLETQTFKDFEVVIVDQNGDERVTEILAARQRPFPVRHLRTPKARGLSRGRNDGAKQAKGDIFGFPDDDCTYPSWLLQKVSDTFAKTGAAVVNGRAGDETGRPINGRFFEGAGWTEPRGVFNSLIEWVSFCTREAFEAVGGYDVDVGVGASSPWQACEGPDIVLRMMARGYKVYYDYAIYGHHPEISIDATDPRMQQKALGYGRGMGYVLGKHDLGFAYSMNFMLRSLGGAVISFAKGQRGRGAYYLKTLQGRLEGYRDGRRERGATASGSRKVAATGH</sequence>
<dbReference type="InterPro" id="IPR001173">
    <property type="entry name" value="Glyco_trans_2-like"/>
</dbReference>
<dbReference type="Pfam" id="PF00535">
    <property type="entry name" value="Glycos_transf_2"/>
    <property type="match status" value="1"/>
</dbReference>
<protein>
    <submittedName>
        <fullName evidence="3">Glycosyl transferase</fullName>
    </submittedName>
</protein>
<feature type="domain" description="Glycosyltransferase 2-like" evidence="2">
    <location>
        <begin position="2"/>
        <end position="98"/>
    </location>
</feature>